<feature type="transmembrane region" description="Helical" evidence="1">
    <location>
        <begin position="119"/>
        <end position="142"/>
    </location>
</feature>
<proteinExistence type="predicted"/>
<dbReference type="AlphaFoldDB" id="A0A644SV16"/>
<comment type="caution">
    <text evidence="2">The sequence shown here is derived from an EMBL/GenBank/DDBJ whole genome shotgun (WGS) entry which is preliminary data.</text>
</comment>
<feature type="transmembrane region" description="Helical" evidence="1">
    <location>
        <begin position="60"/>
        <end position="78"/>
    </location>
</feature>
<evidence type="ECO:0000313" key="2">
    <source>
        <dbReference type="EMBL" id="MPL58529.1"/>
    </source>
</evidence>
<accession>A0A644SV16</accession>
<name>A0A644SV16_9ZZZZ</name>
<feature type="transmembrane region" description="Helical" evidence="1">
    <location>
        <begin position="7"/>
        <end position="27"/>
    </location>
</feature>
<keyword evidence="1" id="KW-0472">Membrane</keyword>
<reference evidence="2" key="1">
    <citation type="submission" date="2019-08" db="EMBL/GenBank/DDBJ databases">
        <authorList>
            <person name="Kucharzyk K."/>
            <person name="Murdoch R.W."/>
            <person name="Higgins S."/>
            <person name="Loffler F."/>
        </authorList>
    </citation>
    <scope>NUCLEOTIDE SEQUENCE</scope>
</reference>
<keyword evidence="1" id="KW-1133">Transmembrane helix</keyword>
<evidence type="ECO:0008006" key="3">
    <source>
        <dbReference type="Google" id="ProtNLM"/>
    </source>
</evidence>
<keyword evidence="1" id="KW-0812">Transmembrane</keyword>
<organism evidence="2">
    <name type="scientific">bioreactor metagenome</name>
    <dbReference type="NCBI Taxonomy" id="1076179"/>
    <lineage>
        <taxon>unclassified sequences</taxon>
        <taxon>metagenomes</taxon>
        <taxon>ecological metagenomes</taxon>
    </lineage>
</organism>
<dbReference type="EMBL" id="VSSQ01000007">
    <property type="protein sequence ID" value="MPL58529.1"/>
    <property type="molecule type" value="Genomic_DNA"/>
</dbReference>
<sequence>MKWTETVLVFIVTGIITVIGNTIGYHHPLSEAAIGYLMLLAVVLLGMAISKYVPLKLPMVFWISLLALLSTSAISPWAKTISYYTGKLDFTAICTPILAYAGLAAGKDLAMFKQMSWRIVVVALAVYTGTFVLATVVAQVMLRIEGLI</sequence>
<evidence type="ECO:0000256" key="1">
    <source>
        <dbReference type="SAM" id="Phobius"/>
    </source>
</evidence>
<feature type="transmembrane region" description="Helical" evidence="1">
    <location>
        <begin position="90"/>
        <end position="107"/>
    </location>
</feature>
<gene>
    <name evidence="2" type="ORF">SDC9_04063</name>
</gene>
<protein>
    <recommendedName>
        <fullName evidence="3">DUF340 domain-containing protein</fullName>
    </recommendedName>
</protein>
<feature type="transmembrane region" description="Helical" evidence="1">
    <location>
        <begin position="33"/>
        <end position="53"/>
    </location>
</feature>